<organism evidence="3">
    <name type="scientific">uncultured Desulfovibrio sp</name>
    <dbReference type="NCBI Taxonomy" id="167968"/>
    <lineage>
        <taxon>Bacteria</taxon>
        <taxon>Pseudomonadati</taxon>
        <taxon>Thermodesulfobacteriota</taxon>
        <taxon>Desulfovibrionia</taxon>
        <taxon>Desulfovibrionales</taxon>
        <taxon>Desulfovibrionaceae</taxon>
        <taxon>Desulfovibrio</taxon>
        <taxon>environmental samples</taxon>
    </lineage>
</organism>
<evidence type="ECO:0000259" key="2">
    <source>
        <dbReference type="Pfam" id="PF21277"/>
    </source>
</evidence>
<name>A0A212L6R9_9BACT</name>
<evidence type="ECO:0000313" key="3">
    <source>
        <dbReference type="EMBL" id="SCM73263.1"/>
    </source>
</evidence>
<evidence type="ECO:0000256" key="1">
    <source>
        <dbReference type="SAM" id="MobiDB-lite"/>
    </source>
</evidence>
<gene>
    <name evidence="3" type="ORF">KL86DES1_21189</name>
</gene>
<dbReference type="Pfam" id="PF21277">
    <property type="entry name" value="T6SS_VgrG3-like_C"/>
    <property type="match status" value="1"/>
</dbReference>
<feature type="region of interest" description="Disordered" evidence="1">
    <location>
        <begin position="1"/>
        <end position="64"/>
    </location>
</feature>
<dbReference type="SUPFAM" id="SSF53955">
    <property type="entry name" value="Lysozyme-like"/>
    <property type="match status" value="1"/>
</dbReference>
<dbReference type="RefSeq" id="WP_179980609.1">
    <property type="nucleotide sequence ID" value="NZ_LT608333.1"/>
</dbReference>
<feature type="domain" description="Type VI secretion system spike protein VgrG3-like C-terminal" evidence="2">
    <location>
        <begin position="196"/>
        <end position="388"/>
    </location>
</feature>
<sequence>MALSNFLIRPPTEAQQGQQAGQRRSASAAATGGPSFAAVMQGQTRQAEDNAQSQQAAQSQSVQASVGAGMPVNLAGGPVGGQTGGQMGGQASGRNGMVLAGRTPSDLMRAQVFNKAQTDMRQTQAIEGLMQSVGGGGSTLDLARSMGTARHLRSMTSALGDKMSGFNVSDFVHTRPQGQGKARQARHKTSADDLEMGKLSAQFESGRDGIAAVGYDRNGGTSYGKYQVSSRAGSLGDFLDFLDSEAPELSKRLRSAGPGNTGSRKGAMPDVWRAIANEQPERFEELQEAFVRESHYKPAVEAIAQRTSLDADKLSTAVREVIWSTAVQHGPSGAARIFARADDMSGSPNDPGYERKLISNVYKVRAGQFGSSTSEVQAAVQNRFRQERTLALNLLDDGHSSNLA</sequence>
<feature type="compositionally biased region" description="Low complexity" evidence="1">
    <location>
        <begin position="14"/>
        <end position="30"/>
    </location>
</feature>
<dbReference type="AlphaFoldDB" id="A0A212L6R9"/>
<accession>A0A212L6R9</accession>
<feature type="compositionally biased region" description="Gly residues" evidence="1">
    <location>
        <begin position="77"/>
        <end position="91"/>
    </location>
</feature>
<reference evidence="3" key="1">
    <citation type="submission" date="2016-08" db="EMBL/GenBank/DDBJ databases">
        <authorList>
            <person name="Seilhamer J.J."/>
        </authorList>
    </citation>
    <scope>NUCLEOTIDE SEQUENCE</scope>
    <source>
        <strain evidence="3">86-1</strain>
    </source>
</reference>
<dbReference type="InterPro" id="IPR023346">
    <property type="entry name" value="Lysozyme-like_dom_sf"/>
</dbReference>
<dbReference type="EMBL" id="FMJC01000002">
    <property type="protein sequence ID" value="SCM73263.1"/>
    <property type="molecule type" value="Genomic_DNA"/>
</dbReference>
<dbReference type="Gene3D" id="1.20.141.10">
    <property type="entry name" value="Chitosanase, subunit A, domain 1"/>
    <property type="match status" value="1"/>
</dbReference>
<proteinExistence type="predicted"/>
<dbReference type="InterPro" id="IPR049073">
    <property type="entry name" value="T6SS_VgrG3-like_C"/>
</dbReference>
<feature type="region of interest" description="Disordered" evidence="1">
    <location>
        <begin position="73"/>
        <end position="92"/>
    </location>
</feature>
<protein>
    <recommendedName>
        <fullName evidence="2">Type VI secretion system spike protein VgrG3-like C-terminal domain-containing protein</fullName>
    </recommendedName>
</protein>
<feature type="compositionally biased region" description="Low complexity" evidence="1">
    <location>
        <begin position="51"/>
        <end position="64"/>
    </location>
</feature>